<dbReference type="EMBL" id="JABFTP020000185">
    <property type="protein sequence ID" value="KAL3288404.1"/>
    <property type="molecule type" value="Genomic_DNA"/>
</dbReference>
<proteinExistence type="predicted"/>
<accession>A0ABD2PBS2</accession>
<protein>
    <submittedName>
        <fullName evidence="1">Uncharacterized protein</fullName>
    </submittedName>
</protein>
<name>A0ABD2PBS2_9CUCU</name>
<comment type="caution">
    <text evidence="1">The sequence shown here is derived from an EMBL/GenBank/DDBJ whole genome shotgun (WGS) entry which is preliminary data.</text>
</comment>
<sequence length="179" mass="20985">MDPYIRDFQCHPMTTYHVEGFDDFHQVYKINNKNFSFKLLHQNIKSVNKNFDEFKVYMAELPSIMDCIVLSENWVVDYVDVFNLSVYRLIYNEGSFNKVDGLIVYVEKDLHGMLDTNKRKSEIYEVVGEANGVGSGCREEIKKIRWNNKEIKNTEQISGAFNEFFMGIRPNLAGRTKEK</sequence>
<dbReference type="AlphaFoldDB" id="A0ABD2PBS2"/>
<keyword evidence="2" id="KW-1185">Reference proteome</keyword>
<organism evidence="1 2">
    <name type="scientific">Cryptolaemus montrouzieri</name>
    <dbReference type="NCBI Taxonomy" id="559131"/>
    <lineage>
        <taxon>Eukaryota</taxon>
        <taxon>Metazoa</taxon>
        <taxon>Ecdysozoa</taxon>
        <taxon>Arthropoda</taxon>
        <taxon>Hexapoda</taxon>
        <taxon>Insecta</taxon>
        <taxon>Pterygota</taxon>
        <taxon>Neoptera</taxon>
        <taxon>Endopterygota</taxon>
        <taxon>Coleoptera</taxon>
        <taxon>Polyphaga</taxon>
        <taxon>Cucujiformia</taxon>
        <taxon>Coccinelloidea</taxon>
        <taxon>Coccinellidae</taxon>
        <taxon>Scymninae</taxon>
        <taxon>Scymnini</taxon>
        <taxon>Cryptolaemus</taxon>
    </lineage>
</organism>
<reference evidence="1 2" key="1">
    <citation type="journal article" date="2021" name="BMC Biol.">
        <title>Horizontally acquired antibacterial genes associated with adaptive radiation of ladybird beetles.</title>
        <authorList>
            <person name="Li H.S."/>
            <person name="Tang X.F."/>
            <person name="Huang Y.H."/>
            <person name="Xu Z.Y."/>
            <person name="Chen M.L."/>
            <person name="Du X.Y."/>
            <person name="Qiu B.Y."/>
            <person name="Chen P.T."/>
            <person name="Zhang W."/>
            <person name="Slipinski A."/>
            <person name="Escalona H.E."/>
            <person name="Waterhouse R.M."/>
            <person name="Zwick A."/>
            <person name="Pang H."/>
        </authorList>
    </citation>
    <scope>NUCLEOTIDE SEQUENCE [LARGE SCALE GENOMIC DNA]</scope>
    <source>
        <strain evidence="1">SYSU2018</strain>
    </source>
</reference>
<evidence type="ECO:0000313" key="2">
    <source>
        <dbReference type="Proteomes" id="UP001516400"/>
    </source>
</evidence>
<gene>
    <name evidence="1" type="ORF">HHI36_002852</name>
</gene>
<evidence type="ECO:0000313" key="1">
    <source>
        <dbReference type="EMBL" id="KAL3288404.1"/>
    </source>
</evidence>
<dbReference type="Proteomes" id="UP001516400">
    <property type="component" value="Unassembled WGS sequence"/>
</dbReference>